<feature type="transmembrane region" description="Helical" evidence="1">
    <location>
        <begin position="40"/>
        <end position="64"/>
    </location>
</feature>
<accession>A0A8D8PFT2</accession>
<evidence type="ECO:0000313" key="2">
    <source>
        <dbReference type="EMBL" id="CAG6600411.1"/>
    </source>
</evidence>
<dbReference type="EMBL" id="HBUE01345539">
    <property type="protein sequence ID" value="CAG6600411.1"/>
    <property type="molecule type" value="Transcribed_RNA"/>
</dbReference>
<keyword evidence="1" id="KW-0812">Transmembrane</keyword>
<dbReference type="EMBL" id="HBUE01055857">
    <property type="protein sequence ID" value="CAG6466412.1"/>
    <property type="molecule type" value="Transcribed_RNA"/>
</dbReference>
<organism evidence="2">
    <name type="scientific">Culex pipiens</name>
    <name type="common">House mosquito</name>
    <dbReference type="NCBI Taxonomy" id="7175"/>
    <lineage>
        <taxon>Eukaryota</taxon>
        <taxon>Metazoa</taxon>
        <taxon>Ecdysozoa</taxon>
        <taxon>Arthropoda</taxon>
        <taxon>Hexapoda</taxon>
        <taxon>Insecta</taxon>
        <taxon>Pterygota</taxon>
        <taxon>Neoptera</taxon>
        <taxon>Endopterygota</taxon>
        <taxon>Diptera</taxon>
        <taxon>Nematocera</taxon>
        <taxon>Culicoidea</taxon>
        <taxon>Culicidae</taxon>
        <taxon>Culicinae</taxon>
        <taxon>Culicini</taxon>
        <taxon>Culex</taxon>
        <taxon>Culex</taxon>
    </lineage>
</organism>
<reference evidence="2" key="1">
    <citation type="submission" date="2021-05" db="EMBL/GenBank/DDBJ databases">
        <authorList>
            <person name="Alioto T."/>
            <person name="Alioto T."/>
            <person name="Gomez Garrido J."/>
        </authorList>
    </citation>
    <scope>NUCLEOTIDE SEQUENCE</scope>
</reference>
<dbReference type="AlphaFoldDB" id="A0A8D8PFT2"/>
<evidence type="ECO:0000256" key="1">
    <source>
        <dbReference type="SAM" id="Phobius"/>
    </source>
</evidence>
<keyword evidence="1" id="KW-0472">Membrane</keyword>
<protein>
    <submittedName>
        <fullName evidence="2">(northern house mosquito) hypothetical protein</fullName>
    </submittedName>
</protein>
<dbReference type="EMBL" id="HBUE01055856">
    <property type="protein sequence ID" value="CAG6466411.1"/>
    <property type="molecule type" value="Transcribed_RNA"/>
</dbReference>
<keyword evidence="1" id="KW-1133">Transmembrane helix</keyword>
<name>A0A8D8PFT2_CULPI</name>
<proteinExistence type="predicted"/>
<dbReference type="EMBL" id="HBUE01238570">
    <property type="protein sequence ID" value="CAG6548197.1"/>
    <property type="molecule type" value="Transcribed_RNA"/>
</dbReference>
<dbReference type="EMBL" id="HBUE01345543">
    <property type="protein sequence ID" value="CAG6600415.1"/>
    <property type="molecule type" value="Transcribed_RNA"/>
</dbReference>
<dbReference type="EMBL" id="HBUE01238566">
    <property type="protein sequence ID" value="CAG6548193.1"/>
    <property type="molecule type" value="Transcribed_RNA"/>
</dbReference>
<sequence length="161" mass="18781">MAWIEKNVRMVISGSQVLWFRLYNRQDAQKYHKEIVGLKYYIFAFAAALDGLSLMLAAGTLSFFDNFDLQRRQPKPLSWWQPHPEQHCSGFPHRLEYLVPLSRLERSKQVLSASFNLTARTDQVDAGFTNLQCRNEASAKLPRRFSPRPEESCWSSAVREW</sequence>